<dbReference type="InterPro" id="IPR013783">
    <property type="entry name" value="Ig-like_fold"/>
</dbReference>
<dbReference type="EMBL" id="CP000698">
    <property type="protein sequence ID" value="ABQ27062.1"/>
    <property type="molecule type" value="Genomic_DNA"/>
</dbReference>
<dbReference type="AlphaFoldDB" id="A5G5J4"/>
<evidence type="ECO:0000259" key="1">
    <source>
        <dbReference type="Pfam" id="PF07603"/>
    </source>
</evidence>
<gene>
    <name evidence="3" type="ordered locus">Gura_2890</name>
</gene>
<keyword evidence="4" id="KW-1185">Reference proteome</keyword>
<sequence length="514" mass="52969">MKPEKGCRLRQPFFYRQPRTPTPPRFTVSDGAVTDNLTGLIWLQNANCFGGQTWAAALASGNNLASGACGLTDGSTAGQWRLPTRLEMESLVDRSTYNPALPDNHPFINVQAFYYWSSSTYGYFYTDFAWGVNMYDGGVSNTLYKTNSNYFIWPVRGGQFGNSVISVLPASIAFGTSNQVVTISNTAPGGSSKLQINAIGLRGTNPSQFSINPGDGTGGTCGSTTPILTPGASCTVTVSFTPSSLGTKSATLRVSGSDVNAPNTDTPLSGTGFTVTGSVSGGNGSISSANPTYVANGATASFTLAPAATYQPSTTVSGTCPVGSFNGNSYTTGAITSDCTVGFSFVKNTYPLTITFTGTGGGTVAVQPNPPATDCTGTCSQSIRIGTAVTLAPAANNGSSFTGWSGACTGTGVCQVTMDTAKSATATFTYAPAKVADNFYTTVGAALLSDVLDGGTLQLQSMDLTETIVFNRSVSFSLQGGYDPLFTSINNATVIHGSIAISAGTVNIDNIVIM</sequence>
<feature type="domain" description="Bacterial repeat" evidence="2">
    <location>
        <begin position="353"/>
        <end position="431"/>
    </location>
</feature>
<accession>A5G5J4</accession>
<dbReference type="Proteomes" id="UP000006695">
    <property type="component" value="Chromosome"/>
</dbReference>
<evidence type="ECO:0000313" key="4">
    <source>
        <dbReference type="Proteomes" id="UP000006695"/>
    </source>
</evidence>
<name>A5G5J4_GEOUR</name>
<evidence type="ECO:0000259" key="2">
    <source>
        <dbReference type="Pfam" id="PF18998"/>
    </source>
</evidence>
<dbReference type="Gene3D" id="2.60.40.10">
    <property type="entry name" value="Immunoglobulins"/>
    <property type="match status" value="1"/>
</dbReference>
<dbReference type="InterPro" id="IPR011460">
    <property type="entry name" value="Lcl_C"/>
</dbReference>
<feature type="domain" description="Lcl C-terminal" evidence="1">
    <location>
        <begin position="31"/>
        <end position="156"/>
    </location>
</feature>
<dbReference type="KEGG" id="gur:Gura_2890"/>
<dbReference type="Pfam" id="PF18998">
    <property type="entry name" value="Flg_new_2"/>
    <property type="match status" value="1"/>
</dbReference>
<dbReference type="InterPro" id="IPR044060">
    <property type="entry name" value="Bacterial_rp_domain"/>
</dbReference>
<reference evidence="3 4" key="1">
    <citation type="submission" date="2007-05" db="EMBL/GenBank/DDBJ databases">
        <title>Complete sequence of Geobacter uraniireducens Rf4.</title>
        <authorList>
            <consortium name="US DOE Joint Genome Institute"/>
            <person name="Copeland A."/>
            <person name="Lucas S."/>
            <person name="Lapidus A."/>
            <person name="Barry K."/>
            <person name="Detter J.C."/>
            <person name="Glavina del Rio T."/>
            <person name="Hammon N."/>
            <person name="Israni S."/>
            <person name="Dalin E."/>
            <person name="Tice H."/>
            <person name="Pitluck S."/>
            <person name="Chertkov O."/>
            <person name="Brettin T."/>
            <person name="Bruce D."/>
            <person name="Han C."/>
            <person name="Schmutz J."/>
            <person name="Larimer F."/>
            <person name="Land M."/>
            <person name="Hauser L."/>
            <person name="Kyrpides N."/>
            <person name="Mikhailova N."/>
            <person name="Shelobolina E."/>
            <person name="Aklujkar M."/>
            <person name="Lovley D."/>
            <person name="Richardson P."/>
        </authorList>
    </citation>
    <scope>NUCLEOTIDE SEQUENCE [LARGE SCALE GENOMIC DNA]</scope>
    <source>
        <strain evidence="3 4">Rf4</strain>
    </source>
</reference>
<organism evidence="3 4">
    <name type="scientific">Geotalea uraniireducens (strain Rf4)</name>
    <name type="common">Geobacter uraniireducens</name>
    <dbReference type="NCBI Taxonomy" id="351605"/>
    <lineage>
        <taxon>Bacteria</taxon>
        <taxon>Pseudomonadati</taxon>
        <taxon>Thermodesulfobacteriota</taxon>
        <taxon>Desulfuromonadia</taxon>
        <taxon>Geobacterales</taxon>
        <taxon>Geobacteraceae</taxon>
        <taxon>Geotalea</taxon>
    </lineage>
</organism>
<dbReference type="HOGENOM" id="CLU_529726_0_0_7"/>
<dbReference type="Pfam" id="PF07603">
    <property type="entry name" value="Lcl_C"/>
    <property type="match status" value="1"/>
</dbReference>
<protein>
    <submittedName>
        <fullName evidence="3">Uncharacterized protein</fullName>
    </submittedName>
</protein>
<proteinExistence type="predicted"/>
<evidence type="ECO:0000313" key="3">
    <source>
        <dbReference type="EMBL" id="ABQ27062.1"/>
    </source>
</evidence>
<dbReference type="STRING" id="351605.Gura_2890"/>